<dbReference type="EMBL" id="JAGDYP010000002">
    <property type="protein sequence ID" value="MBO1883648.1"/>
    <property type="molecule type" value="Genomic_DNA"/>
</dbReference>
<organism evidence="1 2">
    <name type="scientific">Capnocytophaga bilenii</name>
    <dbReference type="NCBI Taxonomy" id="2819369"/>
    <lineage>
        <taxon>Bacteria</taxon>
        <taxon>Pseudomonadati</taxon>
        <taxon>Bacteroidota</taxon>
        <taxon>Flavobacteriia</taxon>
        <taxon>Flavobacteriales</taxon>
        <taxon>Flavobacteriaceae</taxon>
        <taxon>Capnocytophaga</taxon>
    </lineage>
</organism>
<dbReference type="Proteomes" id="UP000681610">
    <property type="component" value="Unassembled WGS sequence"/>
</dbReference>
<proteinExistence type="predicted"/>
<keyword evidence="2" id="KW-1185">Reference proteome</keyword>
<gene>
    <name evidence="1" type="ORF">J4N46_04235</name>
</gene>
<name>A0ABS3PWD1_9FLAO</name>
<comment type="caution">
    <text evidence="1">The sequence shown here is derived from an EMBL/GenBank/DDBJ whole genome shotgun (WGS) entry which is preliminary data.</text>
</comment>
<dbReference type="RefSeq" id="WP_208058266.1">
    <property type="nucleotide sequence ID" value="NZ_JAGDYP010000002.1"/>
</dbReference>
<reference evidence="1 2" key="1">
    <citation type="submission" date="2021-03" db="EMBL/GenBank/DDBJ databases">
        <title>Isolation and description of Capnocytophaga bilenii sp. nov., a novel Capnocytophaga species, isolated from a gingivitis subject.</title>
        <authorList>
            <person name="Antezack A."/>
            <person name="Monnet-Corti V."/>
            <person name="La Scola B."/>
        </authorList>
    </citation>
    <scope>NUCLEOTIDE SEQUENCE [LARGE SCALE GENOMIC DNA]</scope>
    <source>
        <strain evidence="1 2">Marseille-Q4570</strain>
    </source>
</reference>
<evidence type="ECO:0000313" key="2">
    <source>
        <dbReference type="Proteomes" id="UP000681610"/>
    </source>
</evidence>
<evidence type="ECO:0000313" key="1">
    <source>
        <dbReference type="EMBL" id="MBO1883648.1"/>
    </source>
</evidence>
<sequence>MNATLQNIPIPQILTDSNGDGIAIISADEYNYLLSATEMYEDMMDIQEFEAAKGQEKVPLDIVLKRLEEKRKKNGIS</sequence>
<accession>A0ABS3PWD1</accession>
<protein>
    <submittedName>
        <fullName evidence="1">XRE family transcriptional regulator</fullName>
    </submittedName>
</protein>